<dbReference type="GO" id="GO:0006906">
    <property type="term" value="P:vesicle fusion"/>
    <property type="evidence" value="ECO:0007669"/>
    <property type="project" value="TreeGrafter"/>
</dbReference>
<dbReference type="Proteomes" id="UP000663872">
    <property type="component" value="Unassembled WGS sequence"/>
</dbReference>
<proteinExistence type="inferred from homology"/>
<dbReference type="EMBL" id="CAJOBR010000271">
    <property type="protein sequence ID" value="CAF4489198.1"/>
    <property type="molecule type" value="Genomic_DNA"/>
</dbReference>
<reference evidence="11" key="1">
    <citation type="submission" date="2021-02" db="EMBL/GenBank/DDBJ databases">
        <authorList>
            <person name="Nowell W R."/>
        </authorList>
    </citation>
    <scope>NUCLEOTIDE SEQUENCE</scope>
</reference>
<evidence type="ECO:0000313" key="12">
    <source>
        <dbReference type="EMBL" id="CAF3507786.1"/>
    </source>
</evidence>
<dbReference type="Proteomes" id="UP000663833">
    <property type="component" value="Unassembled WGS sequence"/>
</dbReference>
<sequence>MNRSFGNNSYPPINSRMSTAPATDWEDLRKQARQLENEVDTKLMSFSKLCSNYVARDHTTNHHGIDSPTTSTPTSFETMSIEIEKLLERLSDINKCMNEAIPTLLGPNTAATHTLQRHHEICQDYRREFERTKANIRNFQTREDLLMNNNNNNSDINSTGLSSRRQEYYSREMGHLNSSHKLMDRNLEMASLLKKDLSDQRRYFMNITHKVKNLTNRFPLMNNILHKIKIKKHMDNEYHHPLLYKHASITLFESYVAIEKFIIDTRLSYIDQYKLFDLLKKLLPNEDNKLTSQGFLSWLVWRVDQHEERQQEHHEVVPDKRSHHDRMISENVSANKRVKTNRTSQIEEHNDASLTQYAERHLEQNRNESSDIQQQIDRLQSIVLRLASNIDTINQQSDTTHSPIVYAKPNIKHEQMEDNEPSELEVEEDHDDETSDHNHCFNFPASTSTNISFPPNPMSTKTIMYKGRNMMKHLRPRTTLTSFARHIASDLFSREEIMGKLHVDHNNERDIFLRHCICTAWNLTEQELYSIWPKIRNALLQLRRDAIAGKCIRMNKKMKQQEQDSNPNHCNSEYEDDESQNKSDLCN</sequence>
<evidence type="ECO:0000256" key="7">
    <source>
        <dbReference type="ARBA" id="ARBA00022989"/>
    </source>
</evidence>
<dbReference type="GO" id="GO:0031201">
    <property type="term" value="C:SNARE complex"/>
    <property type="evidence" value="ECO:0007669"/>
    <property type="project" value="TreeGrafter"/>
</dbReference>
<dbReference type="PANTHER" id="PTHR21094">
    <property type="entry name" value="GOS-28 SNARE- RELATED"/>
    <property type="match status" value="1"/>
</dbReference>
<keyword evidence="4" id="KW-0813">Transport</keyword>
<evidence type="ECO:0000256" key="3">
    <source>
        <dbReference type="ARBA" id="ARBA00015612"/>
    </source>
</evidence>
<keyword evidence="7" id="KW-1133">Transmembrane helix</keyword>
<name>A0A818AV13_9BILA</name>
<evidence type="ECO:0000313" key="14">
    <source>
        <dbReference type="EMBL" id="CAF4489198.1"/>
    </source>
</evidence>
<evidence type="ECO:0000313" key="15">
    <source>
        <dbReference type="Proteomes" id="UP000663833"/>
    </source>
</evidence>
<dbReference type="PANTHER" id="PTHR21094:SF2">
    <property type="entry name" value="GOLGI SNAP RECEPTOR COMPLEX MEMBER 1"/>
    <property type="match status" value="1"/>
</dbReference>
<keyword evidence="8" id="KW-0333">Golgi apparatus</keyword>
<organism evidence="11 15">
    <name type="scientific">Rotaria socialis</name>
    <dbReference type="NCBI Taxonomy" id="392032"/>
    <lineage>
        <taxon>Eukaryota</taxon>
        <taxon>Metazoa</taxon>
        <taxon>Spiralia</taxon>
        <taxon>Gnathifera</taxon>
        <taxon>Rotifera</taxon>
        <taxon>Eurotatoria</taxon>
        <taxon>Bdelloidea</taxon>
        <taxon>Philodinida</taxon>
        <taxon>Philodinidae</taxon>
        <taxon>Rotaria</taxon>
    </lineage>
</organism>
<protein>
    <recommendedName>
        <fullName evidence="3">Golgi SNAP receptor complex member 1</fullName>
    </recommendedName>
</protein>
<accession>A0A818AV13</accession>
<evidence type="ECO:0000256" key="10">
    <source>
        <dbReference type="SAM" id="MobiDB-lite"/>
    </source>
</evidence>
<evidence type="ECO:0000256" key="9">
    <source>
        <dbReference type="ARBA" id="ARBA00023136"/>
    </source>
</evidence>
<comment type="subcellular location">
    <subcellularLocation>
        <location evidence="1">Golgi apparatus membrane</location>
        <topology evidence="1">Single-pass type IV membrane protein</topology>
    </subcellularLocation>
</comment>
<dbReference type="EMBL" id="CAJNYT010002946">
    <property type="protein sequence ID" value="CAF3507786.1"/>
    <property type="molecule type" value="Genomic_DNA"/>
</dbReference>
<evidence type="ECO:0000313" key="13">
    <source>
        <dbReference type="EMBL" id="CAF4180986.1"/>
    </source>
</evidence>
<feature type="region of interest" description="Disordered" evidence="10">
    <location>
        <begin position="1"/>
        <end position="22"/>
    </location>
</feature>
<dbReference type="EMBL" id="CAJNYD010002272">
    <property type="protein sequence ID" value="CAF3408664.1"/>
    <property type="molecule type" value="Genomic_DNA"/>
</dbReference>
<dbReference type="AlphaFoldDB" id="A0A818AV13"/>
<evidence type="ECO:0000256" key="6">
    <source>
        <dbReference type="ARBA" id="ARBA00022927"/>
    </source>
</evidence>
<keyword evidence="9" id="KW-0472">Membrane</keyword>
<dbReference type="Proteomes" id="UP000663851">
    <property type="component" value="Unassembled WGS sequence"/>
</dbReference>
<dbReference type="InterPro" id="IPR023601">
    <property type="entry name" value="Golgi_SNAP_su1"/>
</dbReference>
<evidence type="ECO:0000256" key="5">
    <source>
        <dbReference type="ARBA" id="ARBA00022692"/>
    </source>
</evidence>
<evidence type="ECO:0000256" key="1">
    <source>
        <dbReference type="ARBA" id="ARBA00004409"/>
    </source>
</evidence>
<feature type="region of interest" description="Disordered" evidence="10">
    <location>
        <begin position="558"/>
        <end position="587"/>
    </location>
</feature>
<evidence type="ECO:0000256" key="4">
    <source>
        <dbReference type="ARBA" id="ARBA00022448"/>
    </source>
</evidence>
<dbReference type="GO" id="GO:0015031">
    <property type="term" value="P:protein transport"/>
    <property type="evidence" value="ECO:0007669"/>
    <property type="project" value="UniProtKB-KW"/>
</dbReference>
<dbReference type="EMBL" id="CAJOBO010000276">
    <property type="protein sequence ID" value="CAF4180986.1"/>
    <property type="molecule type" value="Genomic_DNA"/>
</dbReference>
<comment type="similarity">
    <text evidence="2">Belongs to the GOSR1 family.</text>
</comment>
<evidence type="ECO:0000256" key="2">
    <source>
        <dbReference type="ARBA" id="ARBA00008473"/>
    </source>
</evidence>
<feature type="compositionally biased region" description="Polar residues" evidence="10">
    <location>
        <begin position="1"/>
        <end position="21"/>
    </location>
</feature>
<dbReference type="GO" id="GO:0005801">
    <property type="term" value="C:cis-Golgi network"/>
    <property type="evidence" value="ECO:0007669"/>
    <property type="project" value="InterPro"/>
</dbReference>
<comment type="caution">
    <text evidence="11">The sequence shown here is derived from an EMBL/GenBank/DDBJ whole genome shotgun (WGS) entry which is preliminary data.</text>
</comment>
<evidence type="ECO:0000256" key="8">
    <source>
        <dbReference type="ARBA" id="ARBA00023034"/>
    </source>
</evidence>
<dbReference type="Pfam" id="PF12352">
    <property type="entry name" value="V-SNARE_C"/>
    <property type="match status" value="1"/>
</dbReference>
<keyword evidence="5" id="KW-0812">Transmembrane</keyword>
<dbReference type="GO" id="GO:0048219">
    <property type="term" value="P:inter-Golgi cisterna vesicle-mediated transport"/>
    <property type="evidence" value="ECO:0007669"/>
    <property type="project" value="TreeGrafter"/>
</dbReference>
<dbReference type="GO" id="GO:0005797">
    <property type="term" value="C:Golgi medial cisterna"/>
    <property type="evidence" value="ECO:0007669"/>
    <property type="project" value="TreeGrafter"/>
</dbReference>
<dbReference type="GO" id="GO:0005484">
    <property type="term" value="F:SNAP receptor activity"/>
    <property type="evidence" value="ECO:0007669"/>
    <property type="project" value="TreeGrafter"/>
</dbReference>
<keyword evidence="6" id="KW-0653">Protein transport</keyword>
<gene>
    <name evidence="12" type="ORF">GRG538_LOCUS18005</name>
    <name evidence="13" type="ORF">HFQ381_LOCUS6221</name>
    <name evidence="11" type="ORF">LUA448_LOCUS18296</name>
    <name evidence="14" type="ORF">QYT958_LOCUS3708</name>
</gene>
<dbReference type="GO" id="GO:0006888">
    <property type="term" value="P:endoplasmic reticulum to Golgi vesicle-mediated transport"/>
    <property type="evidence" value="ECO:0007669"/>
    <property type="project" value="InterPro"/>
</dbReference>
<dbReference type="Proteomes" id="UP000663848">
    <property type="component" value="Unassembled WGS sequence"/>
</dbReference>
<dbReference type="GO" id="GO:0000139">
    <property type="term" value="C:Golgi membrane"/>
    <property type="evidence" value="ECO:0007669"/>
    <property type="project" value="UniProtKB-SubCell"/>
</dbReference>
<evidence type="ECO:0000313" key="11">
    <source>
        <dbReference type="EMBL" id="CAF3408664.1"/>
    </source>
</evidence>